<dbReference type="PROSITE" id="PS00211">
    <property type="entry name" value="ABC_TRANSPORTER_1"/>
    <property type="match status" value="1"/>
</dbReference>
<evidence type="ECO:0000256" key="1">
    <source>
        <dbReference type="ARBA" id="ARBA00005417"/>
    </source>
</evidence>
<reference evidence="6" key="1">
    <citation type="journal article" date="2014" name="Int. J. Syst. Evol. Microbiol.">
        <title>Complete genome sequence of Corynebacterium casei LMG S-19264T (=DSM 44701T), isolated from a smear-ripened cheese.</title>
        <authorList>
            <consortium name="US DOE Joint Genome Institute (JGI-PGF)"/>
            <person name="Walter F."/>
            <person name="Albersmeier A."/>
            <person name="Kalinowski J."/>
            <person name="Ruckert C."/>
        </authorList>
    </citation>
    <scope>NUCLEOTIDE SEQUENCE</scope>
    <source>
        <strain evidence="6">CGMCC 4.7312</strain>
    </source>
</reference>
<dbReference type="PANTHER" id="PTHR43776:SF7">
    <property type="entry name" value="D,D-DIPEPTIDE TRANSPORT ATP-BINDING PROTEIN DDPF-RELATED"/>
    <property type="match status" value="1"/>
</dbReference>
<evidence type="ECO:0000256" key="3">
    <source>
        <dbReference type="ARBA" id="ARBA00022741"/>
    </source>
</evidence>
<dbReference type="SMART" id="SM00382">
    <property type="entry name" value="AAA"/>
    <property type="match status" value="1"/>
</dbReference>
<reference evidence="6" key="2">
    <citation type="submission" date="2020-09" db="EMBL/GenBank/DDBJ databases">
        <authorList>
            <person name="Sun Q."/>
            <person name="Zhou Y."/>
        </authorList>
    </citation>
    <scope>NUCLEOTIDE SEQUENCE</scope>
    <source>
        <strain evidence="6">CGMCC 4.7312</strain>
    </source>
</reference>
<dbReference type="EMBL" id="BMNB01000031">
    <property type="protein sequence ID" value="GGM59189.1"/>
    <property type="molecule type" value="Genomic_DNA"/>
</dbReference>
<dbReference type="GO" id="GO:0055085">
    <property type="term" value="P:transmembrane transport"/>
    <property type="evidence" value="ECO:0007669"/>
    <property type="project" value="UniProtKB-ARBA"/>
</dbReference>
<organism evidence="6 7">
    <name type="scientific">Micromonospora sonchi</name>
    <dbReference type="NCBI Taxonomy" id="1763543"/>
    <lineage>
        <taxon>Bacteria</taxon>
        <taxon>Bacillati</taxon>
        <taxon>Actinomycetota</taxon>
        <taxon>Actinomycetes</taxon>
        <taxon>Micromonosporales</taxon>
        <taxon>Micromonosporaceae</taxon>
        <taxon>Micromonospora</taxon>
    </lineage>
</organism>
<keyword evidence="4 6" id="KW-0067">ATP-binding</keyword>
<dbReference type="InterPro" id="IPR013563">
    <property type="entry name" value="Oligopep_ABC_C"/>
</dbReference>
<evidence type="ECO:0000256" key="2">
    <source>
        <dbReference type="ARBA" id="ARBA00022448"/>
    </source>
</evidence>
<evidence type="ECO:0000256" key="4">
    <source>
        <dbReference type="ARBA" id="ARBA00022840"/>
    </source>
</evidence>
<dbReference type="GO" id="GO:0005524">
    <property type="term" value="F:ATP binding"/>
    <property type="evidence" value="ECO:0007669"/>
    <property type="project" value="UniProtKB-KW"/>
</dbReference>
<dbReference type="GO" id="GO:0015833">
    <property type="term" value="P:peptide transport"/>
    <property type="evidence" value="ECO:0007669"/>
    <property type="project" value="InterPro"/>
</dbReference>
<evidence type="ECO:0000313" key="7">
    <source>
        <dbReference type="Proteomes" id="UP000608890"/>
    </source>
</evidence>
<dbReference type="Proteomes" id="UP000608890">
    <property type="component" value="Unassembled WGS sequence"/>
</dbReference>
<name>A0A917U5R4_9ACTN</name>
<dbReference type="Pfam" id="PF08352">
    <property type="entry name" value="oligo_HPY"/>
    <property type="match status" value="1"/>
</dbReference>
<dbReference type="GO" id="GO:0016887">
    <property type="term" value="F:ATP hydrolysis activity"/>
    <property type="evidence" value="ECO:0007669"/>
    <property type="project" value="InterPro"/>
</dbReference>
<gene>
    <name evidence="6" type="ORF">GCM10011608_50360</name>
</gene>
<dbReference type="PANTHER" id="PTHR43776">
    <property type="entry name" value="TRANSPORT ATP-BINDING PROTEIN"/>
    <property type="match status" value="1"/>
</dbReference>
<dbReference type="Pfam" id="PF00005">
    <property type="entry name" value="ABC_tran"/>
    <property type="match status" value="1"/>
</dbReference>
<proteinExistence type="inferred from homology"/>
<keyword evidence="7" id="KW-1185">Reference proteome</keyword>
<dbReference type="InterPro" id="IPR027417">
    <property type="entry name" value="P-loop_NTPase"/>
</dbReference>
<dbReference type="FunFam" id="3.40.50.300:FF:000016">
    <property type="entry name" value="Oligopeptide ABC transporter ATP-binding component"/>
    <property type="match status" value="1"/>
</dbReference>
<dbReference type="AlphaFoldDB" id="A0A917U5R4"/>
<dbReference type="PROSITE" id="PS50893">
    <property type="entry name" value="ABC_TRANSPORTER_2"/>
    <property type="match status" value="1"/>
</dbReference>
<accession>A0A917U5R4</accession>
<dbReference type="Gene3D" id="3.40.50.300">
    <property type="entry name" value="P-loop containing nucleotide triphosphate hydrolases"/>
    <property type="match status" value="1"/>
</dbReference>
<comment type="similarity">
    <text evidence="1">Belongs to the ABC transporter superfamily.</text>
</comment>
<sequence length="321" mass="34190">MTDLLRITDVEVEYRFRGRGRVRAVAGVSLDVAPGQIVGLVGESGCGKSSLARAAVGLTAPSAGEVRYAGRPVTPLGWRRRPGAEIGLQMVFQNPYASLNPRRTIGAQLLDGVAETVTGAARRDRVGELLDRVGMPAAAADRYPHQFSGGQRQRLAIARALAPQPKMIIADEPVTALDASSQAQVVNLLVGLVRDLDMGMLFISHDLALVHEIADVTAVMYLGRIVETAPTRELWRDPRHPYTRALIDAVPQIGPTPRLPGTLAGEVPDPANAPTGCRFRPRCPHAFAPCGDQPPTLQLGGRSAACWLNDPTVAPAAVPAH</sequence>
<keyword evidence="3" id="KW-0547">Nucleotide-binding</keyword>
<dbReference type="InterPro" id="IPR003439">
    <property type="entry name" value="ABC_transporter-like_ATP-bd"/>
</dbReference>
<protein>
    <submittedName>
        <fullName evidence="6">Peptide ABC transporter ATP-binding protein</fullName>
    </submittedName>
</protein>
<comment type="caution">
    <text evidence="6">The sequence shown here is derived from an EMBL/GenBank/DDBJ whole genome shotgun (WGS) entry which is preliminary data.</text>
</comment>
<keyword evidence="2" id="KW-0813">Transport</keyword>
<dbReference type="InterPro" id="IPR003593">
    <property type="entry name" value="AAA+_ATPase"/>
</dbReference>
<evidence type="ECO:0000313" key="6">
    <source>
        <dbReference type="EMBL" id="GGM59189.1"/>
    </source>
</evidence>
<dbReference type="SUPFAM" id="SSF52540">
    <property type="entry name" value="P-loop containing nucleoside triphosphate hydrolases"/>
    <property type="match status" value="1"/>
</dbReference>
<dbReference type="RefSeq" id="WP_189048587.1">
    <property type="nucleotide sequence ID" value="NZ_BMNB01000031.1"/>
</dbReference>
<dbReference type="NCBIfam" id="TIGR01727">
    <property type="entry name" value="oligo_HPY"/>
    <property type="match status" value="1"/>
</dbReference>
<dbReference type="InterPro" id="IPR017871">
    <property type="entry name" value="ABC_transporter-like_CS"/>
</dbReference>
<dbReference type="InterPro" id="IPR050319">
    <property type="entry name" value="ABC_transp_ATP-bind"/>
</dbReference>
<dbReference type="CDD" id="cd03257">
    <property type="entry name" value="ABC_NikE_OppD_transporters"/>
    <property type="match status" value="1"/>
</dbReference>
<evidence type="ECO:0000259" key="5">
    <source>
        <dbReference type="PROSITE" id="PS50893"/>
    </source>
</evidence>
<feature type="domain" description="ABC transporter" evidence="5">
    <location>
        <begin position="5"/>
        <end position="247"/>
    </location>
</feature>